<feature type="region of interest" description="Disordered" evidence="2">
    <location>
        <begin position="145"/>
        <end position="165"/>
    </location>
</feature>
<evidence type="ECO:0000256" key="1">
    <source>
        <dbReference type="ARBA" id="ARBA00022795"/>
    </source>
</evidence>
<dbReference type="SUPFAM" id="SSF140566">
    <property type="entry name" value="FlgN-like"/>
    <property type="match status" value="1"/>
</dbReference>
<evidence type="ECO:0000313" key="4">
    <source>
        <dbReference type="Proteomes" id="UP000252585"/>
    </source>
</evidence>
<dbReference type="Gene3D" id="1.20.58.300">
    <property type="entry name" value="FlgN-like"/>
    <property type="match status" value="1"/>
</dbReference>
<evidence type="ECO:0000313" key="3">
    <source>
        <dbReference type="EMBL" id="RCW74729.1"/>
    </source>
</evidence>
<protein>
    <submittedName>
        <fullName evidence="3">FlgN protein</fullName>
    </submittedName>
</protein>
<keyword evidence="1" id="KW-1005">Bacterial flagellum biogenesis</keyword>
<evidence type="ECO:0000256" key="2">
    <source>
        <dbReference type="SAM" id="MobiDB-lite"/>
    </source>
</evidence>
<gene>
    <name evidence="3" type="ORF">DFR57_10325</name>
</gene>
<dbReference type="Pfam" id="PF05130">
    <property type="entry name" value="FlgN"/>
    <property type="match status" value="1"/>
</dbReference>
<organism evidence="3 4">
    <name type="scientific">Saliterribacillus persicus</name>
    <dbReference type="NCBI Taxonomy" id="930114"/>
    <lineage>
        <taxon>Bacteria</taxon>
        <taxon>Bacillati</taxon>
        <taxon>Bacillota</taxon>
        <taxon>Bacilli</taxon>
        <taxon>Bacillales</taxon>
        <taxon>Bacillaceae</taxon>
        <taxon>Saliterribacillus</taxon>
    </lineage>
</organism>
<dbReference type="Proteomes" id="UP000252585">
    <property type="component" value="Unassembled WGS sequence"/>
</dbReference>
<reference evidence="3 4" key="1">
    <citation type="submission" date="2018-07" db="EMBL/GenBank/DDBJ databases">
        <title>Genomic Encyclopedia of Type Strains, Phase IV (KMG-IV): sequencing the most valuable type-strain genomes for metagenomic binning, comparative biology and taxonomic classification.</title>
        <authorList>
            <person name="Goeker M."/>
        </authorList>
    </citation>
    <scope>NUCLEOTIDE SEQUENCE [LARGE SCALE GENOMIC DNA]</scope>
    <source>
        <strain evidence="3 4">DSM 27696</strain>
    </source>
</reference>
<dbReference type="OrthoDB" id="2381500at2"/>
<dbReference type="RefSeq" id="WP_114351851.1">
    <property type="nucleotide sequence ID" value="NZ_QPJJ01000003.1"/>
</dbReference>
<keyword evidence="4" id="KW-1185">Reference proteome</keyword>
<dbReference type="GO" id="GO:0044780">
    <property type="term" value="P:bacterial-type flagellum assembly"/>
    <property type="evidence" value="ECO:0007669"/>
    <property type="project" value="InterPro"/>
</dbReference>
<dbReference type="InterPro" id="IPR036679">
    <property type="entry name" value="FlgN-like_sf"/>
</dbReference>
<dbReference type="AlphaFoldDB" id="A0A368Y4S0"/>
<dbReference type="EMBL" id="QPJJ01000003">
    <property type="protein sequence ID" value="RCW74729.1"/>
    <property type="molecule type" value="Genomic_DNA"/>
</dbReference>
<sequence length="165" mass="18845">MSVQTIVSFLDKLTQLHESLLEISHLKTEKLKAGEIDSLQELIKQEQKHVQAINQVELKRIEAVEGWAKSHQLNPNEMTVSMMIESHVEGTEKDKLEKVTLKLAEVLVTLRAQEELNRQLTEQSLQFVRFSIDMIQPSIKNINYGNTKKSATDQSTNRSVFDSKA</sequence>
<dbReference type="InterPro" id="IPR007809">
    <property type="entry name" value="FlgN-like"/>
</dbReference>
<proteinExistence type="predicted"/>
<comment type="caution">
    <text evidence="3">The sequence shown here is derived from an EMBL/GenBank/DDBJ whole genome shotgun (WGS) entry which is preliminary data.</text>
</comment>
<name>A0A368Y4S0_9BACI</name>
<accession>A0A368Y4S0</accession>